<comment type="caution">
    <text evidence="4">The sequence shown here is derived from an EMBL/GenBank/DDBJ whole genome shotgun (WGS) entry which is preliminary data.</text>
</comment>
<keyword evidence="1" id="KW-0812">Transmembrane</keyword>
<feature type="transmembrane region" description="Helical" evidence="1">
    <location>
        <begin position="187"/>
        <end position="208"/>
    </location>
</feature>
<protein>
    <submittedName>
        <fullName evidence="4">YcnI family protein</fullName>
    </submittedName>
</protein>
<dbReference type="InterPro" id="IPR038507">
    <property type="entry name" value="YcnI-like_sf"/>
</dbReference>
<dbReference type="EMBL" id="JBHUCX010000005">
    <property type="protein sequence ID" value="MFD1673471.1"/>
    <property type="molecule type" value="Genomic_DNA"/>
</dbReference>
<dbReference type="RefSeq" id="WP_377940880.1">
    <property type="nucleotide sequence ID" value="NZ_JBHUCX010000005.1"/>
</dbReference>
<name>A0ABW4JAZ3_9BACL</name>
<evidence type="ECO:0000256" key="1">
    <source>
        <dbReference type="SAM" id="Phobius"/>
    </source>
</evidence>
<reference evidence="5" key="1">
    <citation type="journal article" date="2019" name="Int. J. Syst. Evol. Microbiol.">
        <title>The Global Catalogue of Microorganisms (GCM) 10K type strain sequencing project: providing services to taxonomists for standard genome sequencing and annotation.</title>
        <authorList>
            <consortium name="The Broad Institute Genomics Platform"/>
            <consortium name="The Broad Institute Genome Sequencing Center for Infectious Disease"/>
            <person name="Wu L."/>
            <person name="Ma J."/>
        </authorList>
    </citation>
    <scope>NUCLEOTIDE SEQUENCE [LARGE SCALE GENOMIC DNA]</scope>
    <source>
        <strain evidence="5">CGMCC 1.12286</strain>
    </source>
</reference>
<feature type="signal peptide" evidence="2">
    <location>
        <begin position="1"/>
        <end position="26"/>
    </location>
</feature>
<dbReference type="Pfam" id="PF07987">
    <property type="entry name" value="DUF1775"/>
    <property type="match status" value="1"/>
</dbReference>
<keyword evidence="5" id="KW-1185">Reference proteome</keyword>
<evidence type="ECO:0000256" key="2">
    <source>
        <dbReference type="SAM" id="SignalP"/>
    </source>
</evidence>
<keyword evidence="1" id="KW-0472">Membrane</keyword>
<accession>A0ABW4JAZ3</accession>
<keyword evidence="2" id="KW-0732">Signal</keyword>
<dbReference type="InterPro" id="IPR012533">
    <property type="entry name" value="YcnI-copper_dom"/>
</dbReference>
<evidence type="ECO:0000313" key="4">
    <source>
        <dbReference type="EMBL" id="MFD1673471.1"/>
    </source>
</evidence>
<dbReference type="Gene3D" id="2.60.40.2230">
    <property type="entry name" value="Uncharacterised protein YcnI-like PF07987, DUF1775"/>
    <property type="match status" value="1"/>
</dbReference>
<feature type="domain" description="YncI copper-binding" evidence="3">
    <location>
        <begin position="27"/>
        <end position="142"/>
    </location>
</feature>
<dbReference type="Proteomes" id="UP001597079">
    <property type="component" value="Unassembled WGS sequence"/>
</dbReference>
<dbReference type="CDD" id="cd08545">
    <property type="entry name" value="YcnI_like"/>
    <property type="match status" value="1"/>
</dbReference>
<proteinExistence type="predicted"/>
<evidence type="ECO:0000313" key="5">
    <source>
        <dbReference type="Proteomes" id="UP001597079"/>
    </source>
</evidence>
<sequence length="217" mass="23095">MKRWVGGLIAGVSGAMTLCATATAFAHVIVTPAQSTVGAWEQYSMRVPCEKTDPTVQIVLKIPAGMDFEQYEPVQGWTVHEQKLSDGTETVTWQATGAGIQPGQFETFQFIAQNPNKPTTLDWNAFQRYKDNTIVEWTGPADSSTPHSMTQILTSQPVSQAAAPTSAAQTAAAAPGNSLGWSTADTWVLTVSIVAILLSGLALGFSLIGGGHDKEKE</sequence>
<gene>
    <name evidence="4" type="ORF">ACFSB2_01870</name>
</gene>
<feature type="chain" id="PRO_5046440409" evidence="2">
    <location>
        <begin position="27"/>
        <end position="217"/>
    </location>
</feature>
<keyword evidence="1" id="KW-1133">Transmembrane helix</keyword>
<evidence type="ECO:0000259" key="3">
    <source>
        <dbReference type="Pfam" id="PF07987"/>
    </source>
</evidence>
<organism evidence="4 5">
    <name type="scientific">Alicyclobacillus fodiniaquatilis</name>
    <dbReference type="NCBI Taxonomy" id="1661150"/>
    <lineage>
        <taxon>Bacteria</taxon>
        <taxon>Bacillati</taxon>
        <taxon>Bacillota</taxon>
        <taxon>Bacilli</taxon>
        <taxon>Bacillales</taxon>
        <taxon>Alicyclobacillaceae</taxon>
        <taxon>Alicyclobacillus</taxon>
    </lineage>
</organism>